<name>A0A0F9T3B4_9ZZZZ</name>
<dbReference type="InterPro" id="IPR038071">
    <property type="entry name" value="UROD/MetE-like_sf"/>
</dbReference>
<protein>
    <submittedName>
        <fullName evidence="1">Uncharacterized protein</fullName>
    </submittedName>
</protein>
<dbReference type="EMBL" id="LAZR01000338">
    <property type="protein sequence ID" value="KKN73719.1"/>
    <property type="molecule type" value="Genomic_DNA"/>
</dbReference>
<gene>
    <name evidence="1" type="ORF">LCGC14_0397650</name>
</gene>
<proteinExistence type="predicted"/>
<dbReference type="PANTHER" id="PTHR47099">
    <property type="entry name" value="METHYLCOBAMIDE:COM METHYLTRANSFERASE MTBA"/>
    <property type="match status" value="1"/>
</dbReference>
<accession>A0A0F9T3B4</accession>
<evidence type="ECO:0000313" key="1">
    <source>
        <dbReference type="EMBL" id="KKN73719.1"/>
    </source>
</evidence>
<dbReference type="PANTHER" id="PTHR47099:SF1">
    <property type="entry name" value="METHYLCOBAMIDE:COM METHYLTRANSFERASE MTBA"/>
    <property type="match status" value="1"/>
</dbReference>
<dbReference type="AlphaFoldDB" id="A0A0F9T3B4"/>
<reference evidence="1" key="1">
    <citation type="journal article" date="2015" name="Nature">
        <title>Complex archaea that bridge the gap between prokaryotes and eukaryotes.</title>
        <authorList>
            <person name="Spang A."/>
            <person name="Saw J.H."/>
            <person name="Jorgensen S.L."/>
            <person name="Zaremba-Niedzwiedzka K."/>
            <person name="Martijn J."/>
            <person name="Lind A.E."/>
            <person name="van Eijk R."/>
            <person name="Schleper C."/>
            <person name="Guy L."/>
            <person name="Ettema T.J."/>
        </authorList>
    </citation>
    <scope>NUCLEOTIDE SEQUENCE</scope>
</reference>
<dbReference type="Gene3D" id="3.20.20.210">
    <property type="match status" value="1"/>
</dbReference>
<organism evidence="1">
    <name type="scientific">marine sediment metagenome</name>
    <dbReference type="NCBI Taxonomy" id="412755"/>
    <lineage>
        <taxon>unclassified sequences</taxon>
        <taxon>metagenomes</taxon>
        <taxon>ecological metagenomes</taxon>
    </lineage>
</organism>
<dbReference type="SUPFAM" id="SSF51726">
    <property type="entry name" value="UROD/MetE-like"/>
    <property type="match status" value="1"/>
</dbReference>
<dbReference type="InterPro" id="IPR052024">
    <property type="entry name" value="Methanogen_methyltrans"/>
</dbReference>
<sequence>MVNVAQTIEQRKRRWRDFYDFAQPPRHMFHINYWETDRPAPLPIPENHQARIDYACFKYEDDLERAEWLDDDFVPFLFGITGTEVFAEAFGCPVHYYHTGDQNPAARPLIHEPAEVATLDVPTLDGSTMARHFDYHDALHRRFPDGPMQLIDIQSPMDIAALIWEKTAFYLGIMDAPEAVKELAAKTKLLLFAYFDEFFARYGREYTAHYPFYPMSGGLTLSEDEIGSVNAEMFDEFFLPSLTELSERYGGIGIHCCANARHQWPGLKKIPNLKLLNLVQPVEELLDAYDYFADSSCQMHDGAWWHEPDKWLERLPNNGCRAVITVSPESKDQAITWAAMLRKTCGE</sequence>
<comment type="caution">
    <text evidence="1">The sequence shown here is derived from an EMBL/GenBank/DDBJ whole genome shotgun (WGS) entry which is preliminary data.</text>
</comment>